<proteinExistence type="predicted"/>
<keyword evidence="1" id="KW-0812">Transmembrane</keyword>
<accession>A0A4P6UXK9</accession>
<gene>
    <name evidence="2" type="ORF">E0E05_03810</name>
</gene>
<dbReference type="EMBL" id="CP036532">
    <property type="protein sequence ID" value="QBK29801.1"/>
    <property type="molecule type" value="Genomic_DNA"/>
</dbReference>
<dbReference type="AlphaFoldDB" id="A0A4P6UXK9"/>
<dbReference type="KEGG" id="rpod:E0E05_03810"/>
<reference evidence="2 3" key="1">
    <citation type="journal article" date="2017" name="Int. J. Syst. Evol. Microbiol.">
        <title>Roseitalea porphyridii gen. nov., sp. nov., isolated from a red alga, and reclassification of Hoeflea suaedae Chung et al. 2013 as Pseudohoeflea suaedae gen. nov., comb. nov.</title>
        <authorList>
            <person name="Hyeon J.W."/>
            <person name="Jeong S.E."/>
            <person name="Baek K."/>
            <person name="Jeon C.O."/>
        </authorList>
    </citation>
    <scope>NUCLEOTIDE SEQUENCE [LARGE SCALE GENOMIC DNA]</scope>
    <source>
        <strain evidence="2 3">MA7-20</strain>
    </source>
</reference>
<keyword evidence="1" id="KW-0472">Membrane</keyword>
<keyword evidence="1" id="KW-1133">Transmembrane helix</keyword>
<protein>
    <submittedName>
        <fullName evidence="2">Uncharacterized protein</fullName>
    </submittedName>
</protein>
<dbReference type="RefSeq" id="WP_131615515.1">
    <property type="nucleotide sequence ID" value="NZ_CP036532.1"/>
</dbReference>
<organism evidence="2 3">
    <name type="scientific">Roseitalea porphyridii</name>
    <dbReference type="NCBI Taxonomy" id="1852022"/>
    <lineage>
        <taxon>Bacteria</taxon>
        <taxon>Pseudomonadati</taxon>
        <taxon>Pseudomonadota</taxon>
        <taxon>Alphaproteobacteria</taxon>
        <taxon>Hyphomicrobiales</taxon>
        <taxon>Ahrensiaceae</taxon>
        <taxon>Roseitalea</taxon>
    </lineage>
</organism>
<feature type="transmembrane region" description="Helical" evidence="1">
    <location>
        <begin position="91"/>
        <end position="113"/>
    </location>
</feature>
<evidence type="ECO:0000256" key="1">
    <source>
        <dbReference type="SAM" id="Phobius"/>
    </source>
</evidence>
<keyword evidence="3" id="KW-1185">Reference proteome</keyword>
<dbReference type="GeneID" id="90769108"/>
<evidence type="ECO:0000313" key="2">
    <source>
        <dbReference type="EMBL" id="QBK29801.1"/>
    </source>
</evidence>
<sequence>MLFQLRQPLLIGFDGGRTLGIDDAIDKLFNLAVGFDDVTANCFLAFFCLPQANVPCLLEHGPGHLEDRLGGAEFAQQFFEVRFEPVARNGFAMAFAFPIVAEIIGVTFAGLALRPAGRERFVAVTT</sequence>
<evidence type="ECO:0000313" key="3">
    <source>
        <dbReference type="Proteomes" id="UP000293719"/>
    </source>
</evidence>
<dbReference type="Proteomes" id="UP000293719">
    <property type="component" value="Chromosome"/>
</dbReference>
<name>A0A4P6UXK9_9HYPH</name>